<sequence length="182" mass="20137">MFSPQLHQGSVQQGRPAKRISKQFRGLTGLPCASRSPSSPFTKPVPPQLSASHAPAPLLPFNRPLSPLTLNLSRLQSLPASSIATSHFLITSPPPPFPPHVSVLFLSVAFPYSRNILSGLQFILRIASAYFFPREYIRNIFLTTWDAEALWPPHKTKDFAGWGRYNPGTAIIHFPDDEAVVL</sequence>
<proteinExistence type="predicted"/>
<evidence type="ECO:0000256" key="1">
    <source>
        <dbReference type="SAM" id="MobiDB-lite"/>
    </source>
</evidence>
<evidence type="ECO:0000313" key="3">
    <source>
        <dbReference type="Proteomes" id="UP000324222"/>
    </source>
</evidence>
<accession>A0A5B7FR37</accession>
<gene>
    <name evidence="2" type="ORF">E2C01_042769</name>
</gene>
<feature type="region of interest" description="Disordered" evidence="1">
    <location>
        <begin position="1"/>
        <end position="20"/>
    </location>
</feature>
<feature type="region of interest" description="Disordered" evidence="1">
    <location>
        <begin position="29"/>
        <end position="49"/>
    </location>
</feature>
<organism evidence="2 3">
    <name type="scientific">Portunus trituberculatus</name>
    <name type="common">Swimming crab</name>
    <name type="synonym">Neptunus trituberculatus</name>
    <dbReference type="NCBI Taxonomy" id="210409"/>
    <lineage>
        <taxon>Eukaryota</taxon>
        <taxon>Metazoa</taxon>
        <taxon>Ecdysozoa</taxon>
        <taxon>Arthropoda</taxon>
        <taxon>Crustacea</taxon>
        <taxon>Multicrustacea</taxon>
        <taxon>Malacostraca</taxon>
        <taxon>Eumalacostraca</taxon>
        <taxon>Eucarida</taxon>
        <taxon>Decapoda</taxon>
        <taxon>Pleocyemata</taxon>
        <taxon>Brachyura</taxon>
        <taxon>Eubrachyura</taxon>
        <taxon>Portunoidea</taxon>
        <taxon>Portunidae</taxon>
        <taxon>Portuninae</taxon>
        <taxon>Portunus</taxon>
    </lineage>
</organism>
<dbReference type="EMBL" id="VSRR010008591">
    <property type="protein sequence ID" value="MPC48982.1"/>
    <property type="molecule type" value="Genomic_DNA"/>
</dbReference>
<name>A0A5B7FR37_PORTR</name>
<dbReference type="AlphaFoldDB" id="A0A5B7FR37"/>
<comment type="caution">
    <text evidence="2">The sequence shown here is derived from an EMBL/GenBank/DDBJ whole genome shotgun (WGS) entry which is preliminary data.</text>
</comment>
<dbReference type="Proteomes" id="UP000324222">
    <property type="component" value="Unassembled WGS sequence"/>
</dbReference>
<protein>
    <submittedName>
        <fullName evidence="2">Uncharacterized protein</fullName>
    </submittedName>
</protein>
<feature type="compositionally biased region" description="Polar residues" evidence="1">
    <location>
        <begin position="1"/>
        <end position="13"/>
    </location>
</feature>
<keyword evidence="3" id="KW-1185">Reference proteome</keyword>
<reference evidence="2 3" key="1">
    <citation type="submission" date="2019-05" db="EMBL/GenBank/DDBJ databases">
        <title>Another draft genome of Portunus trituberculatus and its Hox gene families provides insights of decapod evolution.</title>
        <authorList>
            <person name="Jeong J.-H."/>
            <person name="Song I."/>
            <person name="Kim S."/>
            <person name="Choi T."/>
            <person name="Kim D."/>
            <person name="Ryu S."/>
            <person name="Kim W."/>
        </authorList>
    </citation>
    <scope>NUCLEOTIDE SEQUENCE [LARGE SCALE GENOMIC DNA]</scope>
    <source>
        <tissue evidence="2">Muscle</tissue>
    </source>
</reference>
<evidence type="ECO:0000313" key="2">
    <source>
        <dbReference type="EMBL" id="MPC48982.1"/>
    </source>
</evidence>